<protein>
    <submittedName>
        <fullName evidence="2">Uncharacterized protein</fullName>
    </submittedName>
</protein>
<evidence type="ECO:0000313" key="2">
    <source>
        <dbReference type="EMBL" id="TKW60923.1"/>
    </source>
</evidence>
<name>A0A6N4R620_BLAVI</name>
<sequence>MSDVPTSPMSNGSGSNAETASLEAALGAVLNKHLAKGNAQFRARLLNQMVQLARHGNFAETFIRTTPEGTDMVNFARMWEYVLVQADRQTRGYVAKTSRNEFEQTRKDFEDCVDFMVSKLRSASQRHKLDLSGTNFISRVAQRYGIADKVRKAPSLSAKPSDEQVDAFAPQAAAPVQAEEAARPARVPAQPKAATVMPDVDDL</sequence>
<gene>
    <name evidence="2" type="ORF">DI628_08540</name>
</gene>
<accession>A0A6N4R620</accession>
<evidence type="ECO:0000256" key="1">
    <source>
        <dbReference type="SAM" id="MobiDB-lite"/>
    </source>
</evidence>
<evidence type="ECO:0000313" key="3">
    <source>
        <dbReference type="Proteomes" id="UP000320948"/>
    </source>
</evidence>
<comment type="caution">
    <text evidence="2">The sequence shown here is derived from an EMBL/GenBank/DDBJ whole genome shotgun (WGS) entry which is preliminary data.</text>
</comment>
<reference evidence="2 3" key="1">
    <citation type="journal article" date="2017" name="Nat. Commun.">
        <title>In situ click chemistry generation of cyclooxygenase-2 inhibitors.</title>
        <authorList>
            <person name="Bhardwaj A."/>
            <person name="Kaur J."/>
            <person name="Wuest M."/>
            <person name="Wuest F."/>
        </authorList>
    </citation>
    <scope>NUCLEOTIDE SEQUENCE [LARGE SCALE GENOMIC DNA]</scope>
    <source>
        <strain evidence="2">S2_018_000_R2_106</strain>
    </source>
</reference>
<dbReference type="Proteomes" id="UP000320948">
    <property type="component" value="Unassembled WGS sequence"/>
</dbReference>
<organism evidence="2 3">
    <name type="scientific">Blastochloris viridis</name>
    <name type="common">Rhodopseudomonas viridis</name>
    <dbReference type="NCBI Taxonomy" id="1079"/>
    <lineage>
        <taxon>Bacteria</taxon>
        <taxon>Pseudomonadati</taxon>
        <taxon>Pseudomonadota</taxon>
        <taxon>Alphaproteobacteria</taxon>
        <taxon>Hyphomicrobiales</taxon>
        <taxon>Blastochloridaceae</taxon>
        <taxon>Blastochloris</taxon>
    </lineage>
</organism>
<proteinExistence type="predicted"/>
<feature type="region of interest" description="Disordered" evidence="1">
    <location>
        <begin position="155"/>
        <end position="203"/>
    </location>
</feature>
<feature type="compositionally biased region" description="Low complexity" evidence="1">
    <location>
        <begin position="169"/>
        <end position="194"/>
    </location>
</feature>
<dbReference type="EMBL" id="VAFM01000002">
    <property type="protein sequence ID" value="TKW60923.1"/>
    <property type="molecule type" value="Genomic_DNA"/>
</dbReference>
<dbReference type="AlphaFoldDB" id="A0A6N4R620"/>